<dbReference type="Gene3D" id="2.60.40.420">
    <property type="entry name" value="Cupredoxins - blue copper proteins"/>
    <property type="match status" value="1"/>
</dbReference>
<keyword evidence="3" id="KW-1185">Reference proteome</keyword>
<dbReference type="InterPro" id="IPR008972">
    <property type="entry name" value="Cupredoxin"/>
</dbReference>
<name>A0A9R1NQS4_TRITD</name>
<sequence length="178" mass="19506">MAVAALATTALAIDYTVDDSLGWDTYVDYEKWIADKVFMVGDTIRQRGITPAACINMAAFKYEPYHNVLEVTEADYGSCATGSPISTHSGGKTTFELGETGTRYFICGIPRHCTNGTMHLKISTVPKELVVLGRQVTPLFILEVWGLVQFPPKKLIIAWVRGMVKGDSSTAVEGRARQ</sequence>
<dbReference type="PROSITE" id="PS51485">
    <property type="entry name" value="PHYTOCYANIN"/>
    <property type="match status" value="1"/>
</dbReference>
<proteinExistence type="predicted"/>
<dbReference type="Gramene" id="TRITD2Av1G084320.1">
    <property type="protein sequence ID" value="TRITD2Av1G084320.1"/>
    <property type="gene ID" value="TRITD2Av1G084320"/>
</dbReference>
<dbReference type="AlphaFoldDB" id="A0A9R1NQS4"/>
<evidence type="ECO:0000259" key="1">
    <source>
        <dbReference type="PROSITE" id="PS51485"/>
    </source>
</evidence>
<feature type="domain" description="Phytocyanin" evidence="1">
    <location>
        <begin position="13"/>
        <end position="126"/>
    </location>
</feature>
<reference evidence="2 3" key="1">
    <citation type="submission" date="2017-09" db="EMBL/GenBank/DDBJ databases">
        <authorList>
            <consortium name="International Durum Wheat Genome Sequencing Consortium (IDWGSC)"/>
            <person name="Milanesi L."/>
        </authorList>
    </citation>
    <scope>NUCLEOTIDE SEQUENCE [LARGE SCALE GENOMIC DNA]</scope>
    <source>
        <strain evidence="3">cv. Svevo</strain>
    </source>
</reference>
<evidence type="ECO:0000313" key="3">
    <source>
        <dbReference type="Proteomes" id="UP000324705"/>
    </source>
</evidence>
<evidence type="ECO:0000313" key="2">
    <source>
        <dbReference type="EMBL" id="VAH29307.1"/>
    </source>
</evidence>
<dbReference type="GO" id="GO:0005886">
    <property type="term" value="C:plasma membrane"/>
    <property type="evidence" value="ECO:0007669"/>
    <property type="project" value="TreeGrafter"/>
</dbReference>
<dbReference type="InterPro" id="IPR003245">
    <property type="entry name" value="Phytocyanin_dom"/>
</dbReference>
<dbReference type="InterPro" id="IPR039391">
    <property type="entry name" value="Phytocyanin-like"/>
</dbReference>
<dbReference type="SUPFAM" id="SSF49503">
    <property type="entry name" value="Cupredoxins"/>
    <property type="match status" value="1"/>
</dbReference>
<dbReference type="PANTHER" id="PTHR33021:SF7">
    <property type="entry name" value="OS07G0542900 PROTEIN"/>
    <property type="match status" value="1"/>
</dbReference>
<dbReference type="GO" id="GO:0009055">
    <property type="term" value="F:electron transfer activity"/>
    <property type="evidence" value="ECO:0007669"/>
    <property type="project" value="InterPro"/>
</dbReference>
<protein>
    <recommendedName>
        <fullName evidence="1">Phytocyanin domain-containing protein</fullName>
    </recommendedName>
</protein>
<gene>
    <name evidence="2" type="ORF">TRITD_2Av1G084320</name>
</gene>
<dbReference type="PANTHER" id="PTHR33021">
    <property type="entry name" value="BLUE COPPER PROTEIN"/>
    <property type="match status" value="1"/>
</dbReference>
<accession>A0A9R1NQS4</accession>
<dbReference type="Proteomes" id="UP000324705">
    <property type="component" value="Chromosome 2A"/>
</dbReference>
<dbReference type="Pfam" id="PF02298">
    <property type="entry name" value="Cu_bind_like"/>
    <property type="match status" value="1"/>
</dbReference>
<dbReference type="EMBL" id="LT934113">
    <property type="protein sequence ID" value="VAH29307.1"/>
    <property type="molecule type" value="Genomic_DNA"/>
</dbReference>
<organism evidence="2 3">
    <name type="scientific">Triticum turgidum subsp. durum</name>
    <name type="common">Durum wheat</name>
    <name type="synonym">Triticum durum</name>
    <dbReference type="NCBI Taxonomy" id="4567"/>
    <lineage>
        <taxon>Eukaryota</taxon>
        <taxon>Viridiplantae</taxon>
        <taxon>Streptophyta</taxon>
        <taxon>Embryophyta</taxon>
        <taxon>Tracheophyta</taxon>
        <taxon>Spermatophyta</taxon>
        <taxon>Magnoliopsida</taxon>
        <taxon>Liliopsida</taxon>
        <taxon>Poales</taxon>
        <taxon>Poaceae</taxon>
        <taxon>BOP clade</taxon>
        <taxon>Pooideae</taxon>
        <taxon>Triticodae</taxon>
        <taxon>Triticeae</taxon>
        <taxon>Triticinae</taxon>
        <taxon>Triticum</taxon>
    </lineage>
</organism>
<dbReference type="CDD" id="cd04216">
    <property type="entry name" value="Phytocyanin"/>
    <property type="match status" value="1"/>
</dbReference>